<dbReference type="Pfam" id="PF00743">
    <property type="entry name" value="FMO-like"/>
    <property type="match status" value="1"/>
</dbReference>
<dbReference type="RefSeq" id="XP_012184514.1">
    <property type="nucleotide sequence ID" value="XM_012329124.1"/>
</dbReference>
<dbReference type="AlphaFoldDB" id="J4IBT7"/>
<dbReference type="Proteomes" id="UP000006352">
    <property type="component" value="Unassembled WGS sequence"/>
</dbReference>
<reference evidence="4 5" key="1">
    <citation type="journal article" date="2012" name="Appl. Environ. Microbiol.">
        <title>Short-read sequencing for genomic analysis of the brown rot fungus Fibroporia radiculosa.</title>
        <authorList>
            <person name="Tang J.D."/>
            <person name="Perkins A.D."/>
            <person name="Sonstegard T.S."/>
            <person name="Schroeder S.G."/>
            <person name="Burgess S.C."/>
            <person name="Diehl S.V."/>
        </authorList>
    </citation>
    <scope>NUCLEOTIDE SEQUENCE [LARGE SCALE GENOMIC DNA]</scope>
    <source>
        <strain evidence="4 5">TFFH 294</strain>
    </source>
</reference>
<dbReference type="InParanoid" id="J4IBT7"/>
<proteinExistence type="predicted"/>
<evidence type="ECO:0000313" key="4">
    <source>
        <dbReference type="EMBL" id="CCM05231.1"/>
    </source>
</evidence>
<dbReference type="GeneID" id="24100142"/>
<keyword evidence="1" id="KW-0285">Flavoprotein</keyword>
<dbReference type="InterPro" id="IPR036188">
    <property type="entry name" value="FAD/NAD-bd_sf"/>
</dbReference>
<keyword evidence="2" id="KW-0274">FAD</keyword>
<dbReference type="HOGENOM" id="CLU_015676_1_0_1"/>
<organism evidence="4 5">
    <name type="scientific">Fibroporia radiculosa</name>
    <dbReference type="NCBI Taxonomy" id="599839"/>
    <lineage>
        <taxon>Eukaryota</taxon>
        <taxon>Fungi</taxon>
        <taxon>Dikarya</taxon>
        <taxon>Basidiomycota</taxon>
        <taxon>Agaricomycotina</taxon>
        <taxon>Agaricomycetes</taxon>
        <taxon>Polyporales</taxon>
        <taxon>Fibroporiaceae</taxon>
        <taxon>Fibroporia</taxon>
    </lineage>
</organism>
<dbReference type="Gene3D" id="3.50.50.60">
    <property type="entry name" value="FAD/NAD(P)-binding domain"/>
    <property type="match status" value="2"/>
</dbReference>
<dbReference type="GO" id="GO:0050661">
    <property type="term" value="F:NADP binding"/>
    <property type="evidence" value="ECO:0007669"/>
    <property type="project" value="InterPro"/>
</dbReference>
<dbReference type="STRING" id="599839.J4IBT7"/>
<dbReference type="InterPro" id="IPR050982">
    <property type="entry name" value="Auxin_biosynth/cation_transpt"/>
</dbReference>
<protein>
    <recommendedName>
        <fullName evidence="6">FAD/NAD(P)-binding domain-containing protein</fullName>
    </recommendedName>
</protein>
<name>J4IBT7_9APHY</name>
<keyword evidence="3" id="KW-0560">Oxidoreductase</keyword>
<accession>J4IBT7</accession>
<dbReference type="EMBL" id="HE797183">
    <property type="protein sequence ID" value="CCM05231.1"/>
    <property type="molecule type" value="Genomic_DNA"/>
</dbReference>
<evidence type="ECO:0000256" key="1">
    <source>
        <dbReference type="ARBA" id="ARBA00022630"/>
    </source>
</evidence>
<keyword evidence="5" id="KW-1185">Reference proteome</keyword>
<dbReference type="OrthoDB" id="74360at2759"/>
<dbReference type="GO" id="GO:0004499">
    <property type="term" value="F:N,N-dimethylaniline monooxygenase activity"/>
    <property type="evidence" value="ECO:0007669"/>
    <property type="project" value="InterPro"/>
</dbReference>
<dbReference type="Pfam" id="PF13450">
    <property type="entry name" value="NAD_binding_8"/>
    <property type="match status" value="1"/>
</dbReference>
<evidence type="ECO:0000256" key="3">
    <source>
        <dbReference type="ARBA" id="ARBA00023002"/>
    </source>
</evidence>
<gene>
    <name evidence="4" type="ORF">FIBRA_07441</name>
</gene>
<evidence type="ECO:0008006" key="6">
    <source>
        <dbReference type="Google" id="ProtNLM"/>
    </source>
</evidence>
<dbReference type="GO" id="GO:0050660">
    <property type="term" value="F:flavin adenine dinucleotide binding"/>
    <property type="evidence" value="ECO:0007669"/>
    <property type="project" value="InterPro"/>
</dbReference>
<sequence>MSTSDLDPLSIANEWLQRLSIAGESKDVQAFVDLFVPNGWLRDFLCFSWDFRSLADHSKIAAYLSEKVENGTRFSEAGLHDIKLETTSTLGGPSVFPLPLDPTSNGVQATFEFSLLSPPRRGRGFVRLVHGPDAQWRAFTLFTSLEDIKGHEEPRGRPLGIYPELATWEEVRAANASTIESDPTVLVVGGGQTGLQCAARLGRLGIRALVVDKNARIGDPWRNRYSSLTLHNSAIYCAFAYQQWPDTYPQYIPKEKVADFVEAYAIFQELTIWTSSIVLPTPTYDPITKRWTVTIERKGEEITLTPKHIIMCTGTTGKPYVPEMRDVNKFKGIIYHSDRHDSGAQLKGKRVVVVGACNAGHDICADAVAKGAQSVTMLQRSATCVASVHTINKALGDMGYNEKLAIDDADFASQSLPQLLTLQVSAGGVTAQIKEADRKMLEGLEKAGFRLNWELTPGGGEVGLLGFYLARAASGSMVDMGCAQLIIDGKVKVEHGEINSYESDGVVLGDGSKLPADAVVFATGYHPPINNLTAIFGDEITNKIGQRVWGMDDEGEMMKAYRPTGQEGLWIGMGAFVFARFHSKYLALQILAQELGQSK</sequence>
<evidence type="ECO:0000313" key="5">
    <source>
        <dbReference type="Proteomes" id="UP000006352"/>
    </source>
</evidence>
<dbReference type="PANTHER" id="PTHR43539:SF68">
    <property type="entry name" value="FLAVIN-BINDING MONOOXYGENASE-LIKE PROTEIN (AFU_ORTHOLOGUE AFUA_4G09220)"/>
    <property type="match status" value="1"/>
</dbReference>
<evidence type="ECO:0000256" key="2">
    <source>
        <dbReference type="ARBA" id="ARBA00022827"/>
    </source>
</evidence>
<dbReference type="SUPFAM" id="SSF51905">
    <property type="entry name" value="FAD/NAD(P)-binding domain"/>
    <property type="match status" value="1"/>
</dbReference>
<dbReference type="InterPro" id="IPR020946">
    <property type="entry name" value="Flavin_mOase-like"/>
</dbReference>
<dbReference type="PANTHER" id="PTHR43539">
    <property type="entry name" value="FLAVIN-BINDING MONOOXYGENASE-LIKE PROTEIN (AFU_ORTHOLOGUE AFUA_4G09220)"/>
    <property type="match status" value="1"/>
</dbReference>